<name>A0ACB9MAG4_9MYRT</name>
<dbReference type="EMBL" id="CM042889">
    <property type="protein sequence ID" value="KAI4320546.1"/>
    <property type="molecule type" value="Genomic_DNA"/>
</dbReference>
<evidence type="ECO:0000313" key="2">
    <source>
        <dbReference type="Proteomes" id="UP001057402"/>
    </source>
</evidence>
<reference evidence="2" key="1">
    <citation type="journal article" date="2023" name="Front. Plant Sci.">
        <title>Chromosomal-level genome assembly of Melastoma candidum provides insights into trichome evolution.</title>
        <authorList>
            <person name="Zhong Y."/>
            <person name="Wu W."/>
            <person name="Sun C."/>
            <person name="Zou P."/>
            <person name="Liu Y."/>
            <person name="Dai S."/>
            <person name="Zhou R."/>
        </authorList>
    </citation>
    <scope>NUCLEOTIDE SEQUENCE [LARGE SCALE GENOMIC DNA]</scope>
</reference>
<proteinExistence type="predicted"/>
<sequence>MPQKKRLRSLHVCSCEAFGAAPARFDASKLKVDVKEREMNPYSSIIPRTYILSHCDFTANLTLTISNVISLDQLRGWYCKDDVVWGVEDLAAEFRYQIFSKDMPLVLKAIPHGDASLFSDDPELLNSVVWVYFHSSSPKYNCRECWGPLKDAARENTETNFKVM</sequence>
<comment type="caution">
    <text evidence="1">The sequence shown here is derived from an EMBL/GenBank/DDBJ whole genome shotgun (WGS) entry which is preliminary data.</text>
</comment>
<keyword evidence="2" id="KW-1185">Reference proteome</keyword>
<organism evidence="1 2">
    <name type="scientific">Melastoma candidum</name>
    <dbReference type="NCBI Taxonomy" id="119954"/>
    <lineage>
        <taxon>Eukaryota</taxon>
        <taxon>Viridiplantae</taxon>
        <taxon>Streptophyta</taxon>
        <taxon>Embryophyta</taxon>
        <taxon>Tracheophyta</taxon>
        <taxon>Spermatophyta</taxon>
        <taxon>Magnoliopsida</taxon>
        <taxon>eudicotyledons</taxon>
        <taxon>Gunneridae</taxon>
        <taxon>Pentapetalae</taxon>
        <taxon>rosids</taxon>
        <taxon>malvids</taxon>
        <taxon>Myrtales</taxon>
        <taxon>Melastomataceae</taxon>
        <taxon>Melastomatoideae</taxon>
        <taxon>Melastomateae</taxon>
        <taxon>Melastoma</taxon>
    </lineage>
</organism>
<accession>A0ACB9MAG4</accession>
<gene>
    <name evidence="1" type="ORF">MLD38_034015</name>
</gene>
<evidence type="ECO:0000313" key="1">
    <source>
        <dbReference type="EMBL" id="KAI4320546.1"/>
    </source>
</evidence>
<dbReference type="Proteomes" id="UP001057402">
    <property type="component" value="Chromosome 10"/>
</dbReference>
<protein>
    <submittedName>
        <fullName evidence="1">Uncharacterized protein</fullName>
    </submittedName>
</protein>